<proteinExistence type="predicted"/>
<dbReference type="Proteomes" id="UP000242637">
    <property type="component" value="Chromosome 1"/>
</dbReference>
<organism evidence="2 3">
    <name type="scientific">Dermatophilus congolensis</name>
    <dbReference type="NCBI Taxonomy" id="1863"/>
    <lineage>
        <taxon>Bacteria</taxon>
        <taxon>Bacillati</taxon>
        <taxon>Actinomycetota</taxon>
        <taxon>Actinomycetes</taxon>
        <taxon>Micrococcales</taxon>
        <taxon>Dermatophilaceae</taxon>
        <taxon>Dermatophilus</taxon>
    </lineage>
</organism>
<dbReference type="AlphaFoldDB" id="A0A239V829"/>
<evidence type="ECO:0000313" key="3">
    <source>
        <dbReference type="Proteomes" id="UP000242637"/>
    </source>
</evidence>
<dbReference type="KEGG" id="dco:SAMEA4475696_0432"/>
<dbReference type="STRING" id="1121387.GCA_000429885_01284"/>
<dbReference type="EMBL" id="LT906453">
    <property type="protein sequence ID" value="SNV18355.1"/>
    <property type="molecule type" value="Genomic_DNA"/>
</dbReference>
<name>A0A239V829_9MICO</name>
<dbReference type="PANTHER" id="PTHR36456">
    <property type="entry name" value="UPF0232 PROTEIN SCO3875"/>
    <property type="match status" value="1"/>
</dbReference>
<accession>A0A239V829</accession>
<keyword evidence="3" id="KW-1185">Reference proteome</keyword>
<evidence type="ECO:0000313" key="2">
    <source>
        <dbReference type="EMBL" id="SNV18355.1"/>
    </source>
</evidence>
<reference evidence="2 3" key="1">
    <citation type="submission" date="2017-06" db="EMBL/GenBank/DDBJ databases">
        <authorList>
            <consortium name="Pathogen Informatics"/>
        </authorList>
    </citation>
    <scope>NUCLEOTIDE SEQUENCE [LARGE SCALE GENOMIC DNA]</scope>
    <source>
        <strain evidence="2 3">NCTC13039</strain>
    </source>
</reference>
<feature type="region of interest" description="Disordered" evidence="1">
    <location>
        <begin position="13"/>
        <end position="88"/>
    </location>
</feature>
<gene>
    <name evidence="2" type="ORF">SAMEA4475696_00432</name>
</gene>
<dbReference type="PANTHER" id="PTHR36456:SF1">
    <property type="entry name" value="UPF0232 PROTEIN SCO3875"/>
    <property type="match status" value="1"/>
</dbReference>
<sequence>MSEKKYFRQVSSFRDVGAYQHAPTSPSSDLSEDSAMRDDAARAALARARNTAREAGLRPGMLPRKRRRKNSEPLTSSAGPDRRDPQLLGDELGRLVEARGWRKDVSAASVMGSWPAVAGLDIARHSVPVSFEEGILVVRAESTAWATQLTYMIPQLQARIDDAIGNGVVTNIRVTGPSAPSWKRGPRRSRGPGPRDTYG</sequence>
<evidence type="ECO:0000256" key="1">
    <source>
        <dbReference type="SAM" id="MobiDB-lite"/>
    </source>
</evidence>
<protein>
    <submittedName>
        <fullName evidence="2">Zn-ribbon-containing, possibly RNA-binding protein and truncated derivatives</fullName>
    </submittedName>
</protein>
<feature type="region of interest" description="Disordered" evidence="1">
    <location>
        <begin position="175"/>
        <end position="199"/>
    </location>
</feature>
<dbReference type="Pfam" id="PF05258">
    <property type="entry name" value="DciA"/>
    <property type="match status" value="1"/>
</dbReference>
<dbReference type="InterPro" id="IPR007922">
    <property type="entry name" value="DciA-like"/>
</dbReference>